<dbReference type="OrthoDB" id="2368372at2759"/>
<dbReference type="Proteomes" id="UP000726737">
    <property type="component" value="Unassembled WGS sequence"/>
</dbReference>
<sequence length="88" mass="9292">MPTIGVDASLDSCICSQKNVLFYRSCLACQDLDNAINITNKFISDCKINNKDIDLINGAFSCMDAIPSGIAYIVIMAASIGLAAALGQ</sequence>
<organism evidence="2 3">
    <name type="scientific">Mortierella polycephala</name>
    <dbReference type="NCBI Taxonomy" id="41804"/>
    <lineage>
        <taxon>Eukaryota</taxon>
        <taxon>Fungi</taxon>
        <taxon>Fungi incertae sedis</taxon>
        <taxon>Mucoromycota</taxon>
        <taxon>Mortierellomycotina</taxon>
        <taxon>Mortierellomycetes</taxon>
        <taxon>Mortierellales</taxon>
        <taxon>Mortierellaceae</taxon>
        <taxon>Mortierella</taxon>
    </lineage>
</organism>
<reference evidence="2" key="1">
    <citation type="journal article" date="2020" name="Fungal Divers.">
        <title>Resolving the Mortierellaceae phylogeny through synthesis of multi-gene phylogenetics and phylogenomics.</title>
        <authorList>
            <person name="Vandepol N."/>
            <person name="Liber J."/>
            <person name="Desiro A."/>
            <person name="Na H."/>
            <person name="Kennedy M."/>
            <person name="Barry K."/>
            <person name="Grigoriev I.V."/>
            <person name="Miller A.N."/>
            <person name="O'Donnell K."/>
            <person name="Stajich J.E."/>
            <person name="Bonito G."/>
        </authorList>
    </citation>
    <scope>NUCLEOTIDE SEQUENCE</scope>
    <source>
        <strain evidence="2">KOD948</strain>
    </source>
</reference>
<proteinExistence type="predicted"/>
<feature type="transmembrane region" description="Helical" evidence="1">
    <location>
        <begin position="69"/>
        <end position="87"/>
    </location>
</feature>
<accession>A0A9P6QHP9</accession>
<comment type="caution">
    <text evidence="2">The sequence shown here is derived from an EMBL/GenBank/DDBJ whole genome shotgun (WGS) entry which is preliminary data.</text>
</comment>
<name>A0A9P6QHP9_9FUNG</name>
<dbReference type="AlphaFoldDB" id="A0A9P6QHP9"/>
<gene>
    <name evidence="2" type="ORF">BG011_005693</name>
</gene>
<dbReference type="EMBL" id="JAAAJA010000004">
    <property type="protein sequence ID" value="KAG0267408.1"/>
    <property type="molecule type" value="Genomic_DNA"/>
</dbReference>
<evidence type="ECO:0000313" key="2">
    <source>
        <dbReference type="EMBL" id="KAG0267408.1"/>
    </source>
</evidence>
<keyword evidence="3" id="KW-1185">Reference proteome</keyword>
<protein>
    <submittedName>
        <fullName evidence="2">Uncharacterized protein</fullName>
    </submittedName>
</protein>
<keyword evidence="1" id="KW-0812">Transmembrane</keyword>
<keyword evidence="1" id="KW-0472">Membrane</keyword>
<keyword evidence="1" id="KW-1133">Transmembrane helix</keyword>
<evidence type="ECO:0000256" key="1">
    <source>
        <dbReference type="SAM" id="Phobius"/>
    </source>
</evidence>
<evidence type="ECO:0000313" key="3">
    <source>
        <dbReference type="Proteomes" id="UP000726737"/>
    </source>
</evidence>